<protein>
    <submittedName>
        <fullName evidence="14">TonB-dependent receptor</fullName>
    </submittedName>
</protein>
<dbReference type="PANTHER" id="PTHR30069">
    <property type="entry name" value="TONB-DEPENDENT OUTER MEMBRANE RECEPTOR"/>
    <property type="match status" value="1"/>
</dbReference>
<proteinExistence type="inferred from homology"/>
<evidence type="ECO:0000313" key="14">
    <source>
        <dbReference type="EMBL" id="OQP57018.1"/>
    </source>
</evidence>
<evidence type="ECO:0000256" key="9">
    <source>
        <dbReference type="ARBA" id="ARBA00023237"/>
    </source>
</evidence>
<sequence>MSKCPRCLAALSLLLLFTIAASAQTTTISGNVRSSTNKETVPFVSVAIKGTSTGTFTDENGNFKLTTSHALPLTLVFTSIGFTSQEVSVSSAGSPVQVDLVPGSSLGTEVVISASRVPERILESPVSIERMNVGAIRAAAAPNYYDGVANLKGVDLTTSSLTFRTISTRGFNGSGNLRFNQLVDGMDNQAPGLNFSVGNIIGLTELDVDNVELLQGASSALYGSGGMNGTLLMTSKSPFKYQGLSFQVKQGFMHFSDPAQKNATPYYDWSLRYAKKIGEKFAFRISGQFIKADDWQATDYRNLQRNNVFSSLKGGDRTSDPNYDGVNVFGDEASASMQAFAQVARAQVGATAQGQAALAGIDQQIALGWTPQQMAAYWGTASPAIQQALPFLIPTSTVATNQYRGTFINSISQNVSRTGYNENNLVDYNTYNVKVSAALHYKITEDIEAILAGNWGTGTTVYTGADRYSIKNLKMGQYKLEVKGKNWFVRGFTIQENSGDAYTATTAAVAINRTWKSDATWFQQYAGTYGAARLGILPTAPGTILPDANAHAAARTVADQGRYDVSDPRFKAAFDSVVNVPISKGGAKFEDRSDMYHFEGQYNFSDKIKFAEVLVGASYRLYSLNSNGTIFADSTGRINISEVGGYAQVSKWVINDLLKLTVSGRYDKNENFKGRFTPRATALIKVAKDNSFRLSYQQAYRFPSTQDQWINLRTPASILIGGLPDFYSFYHFDASPAYTAESIVAYRNSISTGAPNPTLLKVADFGTLKPEIANSYEIGYRGLLTSSLLVDAYGYYSEYKDFLGRKAVGRGASAEQAKAFTELASPFTTTNYSFISNSANTVKAIGWGVSVNYRFPKGYDFGVNVSGDQLHNVDSGLVTFFNTPKVRFNVTLGNEKVNGTNWGFNILYRWQDKMLWEGTFGTGDVKSFGSLDAQISYRLPKIKSLIKLGATNLLNKYYTSAFGNPSVGGLYYVSFGYNVF</sequence>
<dbReference type="InterPro" id="IPR012910">
    <property type="entry name" value="Plug_dom"/>
</dbReference>
<dbReference type="Pfam" id="PF00593">
    <property type="entry name" value="TonB_dep_Rec_b-barrel"/>
    <property type="match status" value="1"/>
</dbReference>
<dbReference type="SUPFAM" id="SSF56935">
    <property type="entry name" value="Porins"/>
    <property type="match status" value="1"/>
</dbReference>
<evidence type="ECO:0000313" key="15">
    <source>
        <dbReference type="Proteomes" id="UP000192796"/>
    </source>
</evidence>
<dbReference type="Gene3D" id="2.170.130.10">
    <property type="entry name" value="TonB-dependent receptor, plug domain"/>
    <property type="match status" value="1"/>
</dbReference>
<dbReference type="Gene3D" id="2.40.170.20">
    <property type="entry name" value="TonB-dependent receptor, beta-barrel domain"/>
    <property type="match status" value="1"/>
</dbReference>
<dbReference type="Gene3D" id="2.60.40.1120">
    <property type="entry name" value="Carboxypeptidase-like, regulatory domain"/>
    <property type="match status" value="1"/>
</dbReference>
<dbReference type="GO" id="GO:0009279">
    <property type="term" value="C:cell outer membrane"/>
    <property type="evidence" value="ECO:0007669"/>
    <property type="project" value="UniProtKB-SubCell"/>
</dbReference>
<accession>A0A1V9FF81</accession>
<dbReference type="SUPFAM" id="SSF49464">
    <property type="entry name" value="Carboxypeptidase regulatory domain-like"/>
    <property type="match status" value="1"/>
</dbReference>
<dbReference type="RefSeq" id="WP_081155982.1">
    <property type="nucleotide sequence ID" value="NZ_LVYD01000124.1"/>
</dbReference>
<dbReference type="OrthoDB" id="1109208at2"/>
<dbReference type="STRING" id="1703345.A3860_10645"/>
<evidence type="ECO:0000256" key="8">
    <source>
        <dbReference type="ARBA" id="ARBA00023170"/>
    </source>
</evidence>
<dbReference type="AlphaFoldDB" id="A0A1V9FF81"/>
<evidence type="ECO:0000259" key="12">
    <source>
        <dbReference type="Pfam" id="PF00593"/>
    </source>
</evidence>
<evidence type="ECO:0000256" key="10">
    <source>
        <dbReference type="RuleBase" id="RU003357"/>
    </source>
</evidence>
<evidence type="ECO:0000259" key="13">
    <source>
        <dbReference type="Pfam" id="PF07715"/>
    </source>
</evidence>
<keyword evidence="3" id="KW-1134">Transmembrane beta strand</keyword>
<gene>
    <name evidence="14" type="ORF">A3860_10645</name>
</gene>
<evidence type="ECO:0000256" key="7">
    <source>
        <dbReference type="ARBA" id="ARBA00023136"/>
    </source>
</evidence>
<comment type="similarity">
    <text evidence="10">Belongs to the TonB-dependent receptor family.</text>
</comment>
<name>A0A1V9FF81_9BACT</name>
<evidence type="ECO:0000256" key="5">
    <source>
        <dbReference type="ARBA" id="ARBA00022729"/>
    </source>
</evidence>
<keyword evidence="2" id="KW-0813">Transport</keyword>
<evidence type="ECO:0000256" key="4">
    <source>
        <dbReference type="ARBA" id="ARBA00022692"/>
    </source>
</evidence>
<dbReference type="PANTHER" id="PTHR30069:SF29">
    <property type="entry name" value="HEMOGLOBIN AND HEMOGLOBIN-HAPTOGLOBIN-BINDING PROTEIN 1-RELATED"/>
    <property type="match status" value="1"/>
</dbReference>
<dbReference type="InterPro" id="IPR036942">
    <property type="entry name" value="Beta-barrel_TonB_sf"/>
</dbReference>
<keyword evidence="15" id="KW-1185">Reference proteome</keyword>
<organism evidence="14 15">
    <name type="scientific">Niastella vici</name>
    <dbReference type="NCBI Taxonomy" id="1703345"/>
    <lineage>
        <taxon>Bacteria</taxon>
        <taxon>Pseudomonadati</taxon>
        <taxon>Bacteroidota</taxon>
        <taxon>Chitinophagia</taxon>
        <taxon>Chitinophagales</taxon>
        <taxon>Chitinophagaceae</taxon>
        <taxon>Niastella</taxon>
    </lineage>
</organism>
<dbReference type="GO" id="GO:0044718">
    <property type="term" value="P:siderophore transmembrane transport"/>
    <property type="evidence" value="ECO:0007669"/>
    <property type="project" value="TreeGrafter"/>
</dbReference>
<dbReference type="EMBL" id="LVYD01000124">
    <property type="protein sequence ID" value="OQP57018.1"/>
    <property type="molecule type" value="Genomic_DNA"/>
</dbReference>
<feature type="domain" description="TonB-dependent receptor plug" evidence="13">
    <location>
        <begin position="122"/>
        <end position="230"/>
    </location>
</feature>
<comment type="subcellular location">
    <subcellularLocation>
        <location evidence="1">Cell outer membrane</location>
        <topology evidence="1">Multi-pass membrane protein</topology>
    </subcellularLocation>
</comment>
<dbReference type="Pfam" id="PF07715">
    <property type="entry name" value="Plug"/>
    <property type="match status" value="1"/>
</dbReference>
<dbReference type="InterPro" id="IPR037066">
    <property type="entry name" value="Plug_dom_sf"/>
</dbReference>
<feature type="signal peptide" evidence="11">
    <location>
        <begin position="1"/>
        <end position="23"/>
    </location>
</feature>
<keyword evidence="6 10" id="KW-0798">TonB box</keyword>
<evidence type="ECO:0000256" key="2">
    <source>
        <dbReference type="ARBA" id="ARBA00022448"/>
    </source>
</evidence>
<evidence type="ECO:0000256" key="3">
    <source>
        <dbReference type="ARBA" id="ARBA00022452"/>
    </source>
</evidence>
<dbReference type="Proteomes" id="UP000192796">
    <property type="component" value="Unassembled WGS sequence"/>
</dbReference>
<evidence type="ECO:0000256" key="11">
    <source>
        <dbReference type="SAM" id="SignalP"/>
    </source>
</evidence>
<dbReference type="InterPro" id="IPR000531">
    <property type="entry name" value="Beta-barrel_TonB"/>
</dbReference>
<evidence type="ECO:0000256" key="6">
    <source>
        <dbReference type="ARBA" id="ARBA00023077"/>
    </source>
</evidence>
<dbReference type="GO" id="GO:0015344">
    <property type="term" value="F:siderophore uptake transmembrane transporter activity"/>
    <property type="evidence" value="ECO:0007669"/>
    <property type="project" value="TreeGrafter"/>
</dbReference>
<dbReference type="InterPro" id="IPR039426">
    <property type="entry name" value="TonB-dep_rcpt-like"/>
</dbReference>
<reference evidence="14 15" key="1">
    <citation type="submission" date="2016-03" db="EMBL/GenBank/DDBJ databases">
        <title>Niastella vici sp. nov., isolated from farmland soil.</title>
        <authorList>
            <person name="Chen L."/>
            <person name="Wang D."/>
            <person name="Yang S."/>
            <person name="Wang G."/>
        </authorList>
    </citation>
    <scope>NUCLEOTIDE SEQUENCE [LARGE SCALE GENOMIC DNA]</scope>
    <source>
        <strain evidence="14 15">DJ57</strain>
    </source>
</reference>
<feature type="chain" id="PRO_5013048499" evidence="11">
    <location>
        <begin position="24"/>
        <end position="980"/>
    </location>
</feature>
<comment type="caution">
    <text evidence="14">The sequence shown here is derived from an EMBL/GenBank/DDBJ whole genome shotgun (WGS) entry which is preliminary data.</text>
</comment>
<keyword evidence="5 11" id="KW-0732">Signal</keyword>
<evidence type="ECO:0000256" key="1">
    <source>
        <dbReference type="ARBA" id="ARBA00004571"/>
    </source>
</evidence>
<keyword evidence="4" id="KW-0812">Transmembrane</keyword>
<keyword evidence="7 10" id="KW-0472">Membrane</keyword>
<dbReference type="Pfam" id="PF13715">
    <property type="entry name" value="CarbopepD_reg_2"/>
    <property type="match status" value="1"/>
</dbReference>
<keyword evidence="9" id="KW-0998">Cell outer membrane</keyword>
<keyword evidence="8 14" id="KW-0675">Receptor</keyword>
<dbReference type="InterPro" id="IPR008969">
    <property type="entry name" value="CarboxyPept-like_regulatory"/>
</dbReference>
<feature type="domain" description="TonB-dependent receptor-like beta-barrel" evidence="12">
    <location>
        <begin position="457"/>
        <end position="953"/>
    </location>
</feature>